<protein>
    <submittedName>
        <fullName evidence="1">Uncharacterized protein</fullName>
    </submittedName>
</protein>
<dbReference type="AlphaFoldDB" id="A0A387G872"/>
<gene>
    <name evidence="1" type="ORF">CCGE525_34100</name>
</gene>
<organism evidence="1 2">
    <name type="scientific">Rhizobium jaguaris</name>
    <dbReference type="NCBI Taxonomy" id="1312183"/>
    <lineage>
        <taxon>Bacteria</taxon>
        <taxon>Pseudomonadati</taxon>
        <taxon>Pseudomonadota</taxon>
        <taxon>Alphaproteobacteria</taxon>
        <taxon>Hyphomicrobiales</taxon>
        <taxon>Rhizobiaceae</taxon>
        <taxon>Rhizobium/Agrobacterium group</taxon>
        <taxon>Rhizobium</taxon>
    </lineage>
</organism>
<keyword evidence="1" id="KW-0614">Plasmid</keyword>
<geneLocation type="plasmid" evidence="2">
    <name>prccge525c</name>
</geneLocation>
<proteinExistence type="predicted"/>
<dbReference type="OrthoDB" id="8402077at2"/>
<evidence type="ECO:0000313" key="1">
    <source>
        <dbReference type="EMBL" id="AYG63656.1"/>
    </source>
</evidence>
<reference evidence="1 2" key="1">
    <citation type="submission" date="2018-10" db="EMBL/GenBank/DDBJ databases">
        <title>Rhizobium etli, R. leguminosarum and a new Rhizobium genospecies from Phaseolus dumosus.</title>
        <authorList>
            <person name="Ramirez-Puebla S.T."/>
            <person name="Rogel-Hernandez M.A."/>
            <person name="Guerrero G."/>
            <person name="Ormeno-Orrillo E."/>
            <person name="Martinez-Romero J.C."/>
            <person name="Negrete-Yankelevich S."/>
            <person name="Martinez-Romero E."/>
        </authorList>
    </citation>
    <scope>NUCLEOTIDE SEQUENCE [LARGE SCALE GENOMIC DNA]</scope>
    <source>
        <strain evidence="1 2">CCGE525</strain>
        <plasmid evidence="2">prccge525c</plasmid>
    </source>
</reference>
<dbReference type="EMBL" id="CP032695">
    <property type="protein sequence ID" value="AYG63656.1"/>
    <property type="molecule type" value="Genomic_DNA"/>
</dbReference>
<sequence>MINAASFLGPLACPLLKSPNRMNALRNALLIFPILTVSAYAETPRAIPVADHAADRAEVVEKVLAKTKGRLLSFHPGKKKCTVVILLRKEGRRPEKVVLQIDRDLTADDAEQLLK</sequence>
<accession>A0A387G872</accession>
<dbReference type="KEGG" id="rjg:CCGE525_34100"/>
<keyword evidence="2" id="KW-1185">Reference proteome</keyword>
<dbReference type="Proteomes" id="UP000282195">
    <property type="component" value="Plasmid pRCCGE525c"/>
</dbReference>
<name>A0A387G872_9HYPH</name>
<evidence type="ECO:0000313" key="2">
    <source>
        <dbReference type="Proteomes" id="UP000282195"/>
    </source>
</evidence>